<proteinExistence type="predicted"/>
<sequence>MGEADWLEC</sequence>
<name>A0A0E9QPX5_ANGAN</name>
<accession>A0A0E9QPX5</accession>
<protein>
    <submittedName>
        <fullName evidence="1">Uncharacterized protein</fullName>
    </submittedName>
</protein>
<dbReference type="EMBL" id="GBXM01090312">
    <property type="protein sequence ID" value="JAH18265.1"/>
    <property type="molecule type" value="Transcribed_RNA"/>
</dbReference>
<reference evidence="1" key="2">
    <citation type="journal article" date="2015" name="Fish Shellfish Immunol.">
        <title>Early steps in the European eel (Anguilla anguilla)-Vibrio vulnificus interaction in the gills: Role of the RtxA13 toxin.</title>
        <authorList>
            <person name="Callol A."/>
            <person name="Pajuelo D."/>
            <person name="Ebbesson L."/>
            <person name="Teles M."/>
            <person name="MacKenzie S."/>
            <person name="Amaro C."/>
        </authorList>
    </citation>
    <scope>NUCLEOTIDE SEQUENCE</scope>
</reference>
<evidence type="ECO:0000313" key="1">
    <source>
        <dbReference type="EMBL" id="JAH18265.1"/>
    </source>
</evidence>
<organism evidence="1">
    <name type="scientific">Anguilla anguilla</name>
    <name type="common">European freshwater eel</name>
    <name type="synonym">Muraena anguilla</name>
    <dbReference type="NCBI Taxonomy" id="7936"/>
    <lineage>
        <taxon>Eukaryota</taxon>
        <taxon>Metazoa</taxon>
        <taxon>Chordata</taxon>
        <taxon>Craniata</taxon>
        <taxon>Vertebrata</taxon>
        <taxon>Euteleostomi</taxon>
        <taxon>Actinopterygii</taxon>
        <taxon>Neopterygii</taxon>
        <taxon>Teleostei</taxon>
        <taxon>Anguilliformes</taxon>
        <taxon>Anguillidae</taxon>
        <taxon>Anguilla</taxon>
    </lineage>
</organism>
<reference evidence="1" key="1">
    <citation type="submission" date="2014-11" db="EMBL/GenBank/DDBJ databases">
        <authorList>
            <person name="Amaro Gonzalez C."/>
        </authorList>
    </citation>
    <scope>NUCLEOTIDE SEQUENCE</scope>
</reference>